<sequence length="168" mass="18761">MVSQCRANFIQVAIRYNPPYYLQSIDQGNNLASNKARVHFTLSGYHFDPDDITRLLGIEPTSVDASGAHSALDKPVISSWELSTETMMDNIDVYKMTDIIVKKIEPAKEKILQVIKSHNLSPRICVALVLSVDKSETCPDVGFGARTIRFLADIGAFINVDYQLSERI</sequence>
<proteinExistence type="predicted"/>
<organism evidence="1 2">
    <name type="scientific">Candidatus Gallionella acididurans</name>
    <dbReference type="NCBI Taxonomy" id="1796491"/>
    <lineage>
        <taxon>Bacteria</taxon>
        <taxon>Pseudomonadati</taxon>
        <taxon>Pseudomonadota</taxon>
        <taxon>Betaproteobacteria</taxon>
        <taxon>Nitrosomonadales</taxon>
        <taxon>Gallionellaceae</taxon>
        <taxon>Gallionella</taxon>
    </lineage>
</organism>
<dbReference type="InterPro" id="IPR025459">
    <property type="entry name" value="DUF4279"/>
</dbReference>
<evidence type="ECO:0000313" key="2">
    <source>
        <dbReference type="Proteomes" id="UP000070578"/>
    </source>
</evidence>
<comment type="caution">
    <text evidence="1">The sequence shown here is derived from an EMBL/GenBank/DDBJ whole genome shotgun (WGS) entry which is preliminary data.</text>
</comment>
<name>A0A139BSU4_9PROT</name>
<dbReference type="EMBL" id="LSLI01000045">
    <property type="protein sequence ID" value="KXS32031.1"/>
    <property type="molecule type" value="Genomic_DNA"/>
</dbReference>
<accession>A0A139BSU4</accession>
<dbReference type="Proteomes" id="UP000070578">
    <property type="component" value="Unassembled WGS sequence"/>
</dbReference>
<gene>
    <name evidence="1" type="ORF">AWT59_1852</name>
</gene>
<evidence type="ECO:0008006" key="3">
    <source>
        <dbReference type="Google" id="ProtNLM"/>
    </source>
</evidence>
<reference evidence="1 2" key="2">
    <citation type="submission" date="2016-03" db="EMBL/GenBank/DDBJ databases">
        <title>New uncultured bacterium of the family Gallionellaceae from acid mine drainage: description and reconstruction of genome based on metagenomic analysis of microbial community.</title>
        <authorList>
            <person name="Kadnikov V."/>
            <person name="Ivasenko D."/>
            <person name="Beletsky A."/>
            <person name="Mardanov A."/>
            <person name="Danilova E."/>
            <person name="Pimenov N."/>
            <person name="Karnachuk O."/>
            <person name="Ravin N."/>
        </authorList>
    </citation>
    <scope>NUCLEOTIDE SEQUENCE [LARGE SCALE GENOMIC DNA]</scope>
    <source>
        <strain evidence="1">ShG14-8</strain>
    </source>
</reference>
<dbReference type="Pfam" id="PF14106">
    <property type="entry name" value="DUF4279"/>
    <property type="match status" value="1"/>
</dbReference>
<evidence type="ECO:0000313" key="1">
    <source>
        <dbReference type="EMBL" id="KXS32031.1"/>
    </source>
</evidence>
<dbReference type="AlphaFoldDB" id="A0A139BSU4"/>
<reference evidence="1 2" key="1">
    <citation type="submission" date="2016-02" db="EMBL/GenBank/DDBJ databases">
        <authorList>
            <person name="Wen L."/>
            <person name="He K."/>
            <person name="Yang H."/>
        </authorList>
    </citation>
    <scope>NUCLEOTIDE SEQUENCE [LARGE SCALE GENOMIC DNA]</scope>
    <source>
        <strain evidence="1">ShG14-8</strain>
    </source>
</reference>
<protein>
    <recommendedName>
        <fullName evidence="3">DUF4279 domain-containing protein</fullName>
    </recommendedName>
</protein>